<dbReference type="GO" id="GO:0005634">
    <property type="term" value="C:nucleus"/>
    <property type="evidence" value="ECO:0007669"/>
    <property type="project" value="InterPro"/>
</dbReference>
<dbReference type="InterPro" id="IPR002164">
    <property type="entry name" value="NAP_family"/>
</dbReference>
<protein>
    <recommendedName>
        <fullName evidence="7">Nap family protein</fullName>
    </recommendedName>
</protein>
<evidence type="ECO:0000256" key="3">
    <source>
        <dbReference type="SAM" id="Coils"/>
    </source>
</evidence>
<dbReference type="SUPFAM" id="SSF143113">
    <property type="entry name" value="NAP-like"/>
    <property type="match status" value="1"/>
</dbReference>
<comment type="caution">
    <text evidence="5">The sequence shown here is derived from an EMBL/GenBank/DDBJ whole genome shotgun (WGS) entry which is preliminary data.</text>
</comment>
<evidence type="ECO:0000313" key="5">
    <source>
        <dbReference type="EMBL" id="KAK4138656.1"/>
    </source>
</evidence>
<gene>
    <name evidence="5" type="ORF">BT67DRAFT_437976</name>
</gene>
<evidence type="ECO:0000256" key="4">
    <source>
        <dbReference type="SAM" id="MobiDB-lite"/>
    </source>
</evidence>
<evidence type="ECO:0008006" key="7">
    <source>
        <dbReference type="Google" id="ProtNLM"/>
    </source>
</evidence>
<proteinExistence type="inferred from homology"/>
<feature type="coiled-coil region" evidence="3">
    <location>
        <begin position="8"/>
        <end position="35"/>
    </location>
</feature>
<feature type="region of interest" description="Disordered" evidence="4">
    <location>
        <begin position="224"/>
        <end position="272"/>
    </location>
</feature>
<reference evidence="5" key="2">
    <citation type="submission" date="2023-05" db="EMBL/GenBank/DDBJ databases">
        <authorList>
            <consortium name="Lawrence Berkeley National Laboratory"/>
            <person name="Steindorff A."/>
            <person name="Hensen N."/>
            <person name="Bonometti L."/>
            <person name="Westerberg I."/>
            <person name="Brannstrom I.O."/>
            <person name="Guillou S."/>
            <person name="Cros-Aarteil S."/>
            <person name="Calhoun S."/>
            <person name="Haridas S."/>
            <person name="Kuo A."/>
            <person name="Mondo S."/>
            <person name="Pangilinan J."/>
            <person name="Riley R."/>
            <person name="Labutti K."/>
            <person name="Andreopoulos B."/>
            <person name="Lipzen A."/>
            <person name="Chen C."/>
            <person name="Yanf M."/>
            <person name="Daum C."/>
            <person name="Ng V."/>
            <person name="Clum A."/>
            <person name="Ohm R."/>
            <person name="Martin F."/>
            <person name="Silar P."/>
            <person name="Natvig D."/>
            <person name="Lalanne C."/>
            <person name="Gautier V."/>
            <person name="Ament-Velasquez S.L."/>
            <person name="Kruys A."/>
            <person name="Hutchinson M.I."/>
            <person name="Powell A.J."/>
            <person name="Barry K."/>
            <person name="Miller A.N."/>
            <person name="Grigoriev I.V."/>
            <person name="Debuchy R."/>
            <person name="Gladieux P."/>
            <person name="Thoren M.H."/>
            <person name="Johannesson H."/>
        </authorList>
    </citation>
    <scope>NUCLEOTIDE SEQUENCE</scope>
    <source>
        <strain evidence="5">CBS 123565</strain>
    </source>
</reference>
<keyword evidence="3" id="KW-0175">Coiled coil</keyword>
<dbReference type="Gene3D" id="3.30.1120.90">
    <property type="entry name" value="Nucleosome assembly protein"/>
    <property type="match status" value="1"/>
</dbReference>
<dbReference type="GO" id="GO:0006334">
    <property type="term" value="P:nucleosome assembly"/>
    <property type="evidence" value="ECO:0007669"/>
    <property type="project" value="InterPro"/>
</dbReference>
<dbReference type="EMBL" id="MU853401">
    <property type="protein sequence ID" value="KAK4138656.1"/>
    <property type="molecule type" value="Genomic_DNA"/>
</dbReference>
<dbReference type="Proteomes" id="UP001304895">
    <property type="component" value="Unassembled WGS sequence"/>
</dbReference>
<evidence type="ECO:0000256" key="2">
    <source>
        <dbReference type="RuleBase" id="RU003876"/>
    </source>
</evidence>
<sequence>MSATLEETNVTYEELADLENEFDAAETEIIRHQYNLTKALYAKRAELVAKIPKFWPLVLEQAPMDIDEYIQPSDSALLLSALTSLSVSRFEIDADAKKGDPRSVAIRFEFADNDHFADKVLEKKFWWRYSRDGFASLVSEPVDIKWKKGKDLTDGLLGLVKAAWDEQQAAPKKEVKKGPKAEKVELTAKQKALKEKIDKTGMGGVSFFAWFGFIGENISAEESAAVLQEDEEERRKRKAGEEAAEKEDEEMDEDESEDEDEDEDDDDLEIFPTGDAVAMAITDDLWPNALKYFCEFSSGARDNRRWLTCSSSSARARRS</sequence>
<reference evidence="5" key="1">
    <citation type="journal article" date="2023" name="Mol. Phylogenet. Evol.">
        <title>Genome-scale phylogeny and comparative genomics of the fungal order Sordariales.</title>
        <authorList>
            <person name="Hensen N."/>
            <person name="Bonometti L."/>
            <person name="Westerberg I."/>
            <person name="Brannstrom I.O."/>
            <person name="Guillou S."/>
            <person name="Cros-Aarteil S."/>
            <person name="Calhoun S."/>
            <person name="Haridas S."/>
            <person name="Kuo A."/>
            <person name="Mondo S."/>
            <person name="Pangilinan J."/>
            <person name="Riley R."/>
            <person name="LaButti K."/>
            <person name="Andreopoulos B."/>
            <person name="Lipzen A."/>
            <person name="Chen C."/>
            <person name="Yan M."/>
            <person name="Daum C."/>
            <person name="Ng V."/>
            <person name="Clum A."/>
            <person name="Steindorff A."/>
            <person name="Ohm R.A."/>
            <person name="Martin F."/>
            <person name="Silar P."/>
            <person name="Natvig D.O."/>
            <person name="Lalanne C."/>
            <person name="Gautier V."/>
            <person name="Ament-Velasquez S.L."/>
            <person name="Kruys A."/>
            <person name="Hutchinson M.I."/>
            <person name="Powell A.J."/>
            <person name="Barry K."/>
            <person name="Miller A.N."/>
            <person name="Grigoriev I.V."/>
            <person name="Debuchy R."/>
            <person name="Gladieux P."/>
            <person name="Hiltunen Thoren M."/>
            <person name="Johannesson H."/>
        </authorList>
    </citation>
    <scope>NUCLEOTIDE SEQUENCE</scope>
    <source>
        <strain evidence="5">CBS 123565</strain>
    </source>
</reference>
<dbReference type="AlphaFoldDB" id="A0AAN6UTR3"/>
<organism evidence="5 6">
    <name type="scientific">Trichocladium antarcticum</name>
    <dbReference type="NCBI Taxonomy" id="1450529"/>
    <lineage>
        <taxon>Eukaryota</taxon>
        <taxon>Fungi</taxon>
        <taxon>Dikarya</taxon>
        <taxon>Ascomycota</taxon>
        <taxon>Pezizomycotina</taxon>
        <taxon>Sordariomycetes</taxon>
        <taxon>Sordariomycetidae</taxon>
        <taxon>Sordariales</taxon>
        <taxon>Chaetomiaceae</taxon>
        <taxon>Trichocladium</taxon>
    </lineage>
</organism>
<accession>A0AAN6UTR3</accession>
<keyword evidence="6" id="KW-1185">Reference proteome</keyword>
<evidence type="ECO:0000313" key="6">
    <source>
        <dbReference type="Proteomes" id="UP001304895"/>
    </source>
</evidence>
<name>A0AAN6UTR3_9PEZI</name>
<dbReference type="PANTHER" id="PTHR11875">
    <property type="entry name" value="TESTIS-SPECIFIC Y-ENCODED PROTEIN"/>
    <property type="match status" value="1"/>
</dbReference>
<feature type="compositionally biased region" description="Acidic residues" evidence="4">
    <location>
        <begin position="242"/>
        <end position="269"/>
    </location>
</feature>
<evidence type="ECO:0000256" key="1">
    <source>
        <dbReference type="ARBA" id="ARBA00009947"/>
    </source>
</evidence>
<comment type="similarity">
    <text evidence="1 2">Belongs to the nucleosome assembly protein (NAP) family.</text>
</comment>
<dbReference type="Pfam" id="PF00956">
    <property type="entry name" value="NAP"/>
    <property type="match status" value="1"/>
</dbReference>
<dbReference type="InterPro" id="IPR037231">
    <property type="entry name" value="NAP-like_sf"/>
</dbReference>